<dbReference type="SUPFAM" id="SSF51735">
    <property type="entry name" value="NAD(P)-binding Rossmann-fold domains"/>
    <property type="match status" value="1"/>
</dbReference>
<evidence type="ECO:0000313" key="6">
    <source>
        <dbReference type="Proteomes" id="UP000549394"/>
    </source>
</evidence>
<proteinExistence type="inferred from homology"/>
<dbReference type="InterPro" id="IPR036291">
    <property type="entry name" value="NAD(P)-bd_dom_sf"/>
</dbReference>
<dbReference type="Gene3D" id="3.30.360.10">
    <property type="entry name" value="Dihydrodipicolinate Reductase, domain 2"/>
    <property type="match status" value="1"/>
</dbReference>
<dbReference type="OrthoDB" id="446809at2759"/>
<evidence type="ECO:0000256" key="1">
    <source>
        <dbReference type="ARBA" id="ARBA00010928"/>
    </source>
</evidence>
<accession>A0A7I8VPA7</accession>
<protein>
    <submittedName>
        <fullName evidence="5">Uncharacterized protein</fullName>
    </submittedName>
</protein>
<dbReference type="InterPro" id="IPR055170">
    <property type="entry name" value="GFO_IDH_MocA-like_dom"/>
</dbReference>
<evidence type="ECO:0000313" key="5">
    <source>
        <dbReference type="EMBL" id="CAD5117135.1"/>
    </source>
</evidence>
<name>A0A7I8VPA7_9ANNE</name>
<reference evidence="5 6" key="1">
    <citation type="submission" date="2020-08" db="EMBL/GenBank/DDBJ databases">
        <authorList>
            <person name="Hejnol A."/>
        </authorList>
    </citation>
    <scope>NUCLEOTIDE SEQUENCE [LARGE SCALE GENOMIC DNA]</scope>
</reference>
<comment type="similarity">
    <text evidence="1">Belongs to the Gfo/Idh/MocA family.</text>
</comment>
<sequence length="383" mass="43124">MKEQEAKRLPRVAIFGTSATVKCLVPNLKNSGFKVVAIWNNSSENLEAVARELNVPNWSVEEGAIVKQKDLYDIIFISTCPTSQTEIAYNSLTVGKHVICNFPVGPTQEHLLKLVKAHSEKLMAIVCNGLKYLQCFVQMKKHIDEGYVGDIRTVEARVHCKSILKERYDWTCDERMGGGILNIYGSPVIDLIRYLTNLKASKVHTVLKTYTTQTKTICSIRQVTSDDYCSAVLQLENGAMFSLNLNSHFRKDYDLEVSVCGSHGRLSVKGKDLVGVKNCEREEHLYDDRLTLRESSNSQSEISGYHLSGITRQLNSIKDSFQNKEGDDLYDRKVEKQATTLAQAQYIQGVIDAMVKSNERRSWVRVSELNASDVDDESILSLN</sequence>
<keyword evidence="2" id="KW-0560">Oxidoreductase</keyword>
<dbReference type="GO" id="GO:0000166">
    <property type="term" value="F:nucleotide binding"/>
    <property type="evidence" value="ECO:0007669"/>
    <property type="project" value="InterPro"/>
</dbReference>
<feature type="domain" description="GFO/IDH/MocA-like oxidoreductase" evidence="4">
    <location>
        <begin position="136"/>
        <end position="266"/>
    </location>
</feature>
<dbReference type="AlphaFoldDB" id="A0A7I8VPA7"/>
<evidence type="ECO:0000259" key="3">
    <source>
        <dbReference type="Pfam" id="PF01408"/>
    </source>
</evidence>
<dbReference type="EMBL" id="CAJFCJ010000007">
    <property type="protein sequence ID" value="CAD5117135.1"/>
    <property type="molecule type" value="Genomic_DNA"/>
</dbReference>
<dbReference type="GO" id="GO:0016491">
    <property type="term" value="F:oxidoreductase activity"/>
    <property type="evidence" value="ECO:0007669"/>
    <property type="project" value="UniProtKB-KW"/>
</dbReference>
<dbReference type="Gene3D" id="3.40.50.720">
    <property type="entry name" value="NAD(P)-binding Rossmann-like Domain"/>
    <property type="match status" value="1"/>
</dbReference>
<evidence type="ECO:0000259" key="4">
    <source>
        <dbReference type="Pfam" id="PF22725"/>
    </source>
</evidence>
<dbReference type="Pfam" id="PF22725">
    <property type="entry name" value="GFO_IDH_MocA_C3"/>
    <property type="match status" value="1"/>
</dbReference>
<dbReference type="Pfam" id="PF01408">
    <property type="entry name" value="GFO_IDH_MocA"/>
    <property type="match status" value="1"/>
</dbReference>
<dbReference type="Proteomes" id="UP000549394">
    <property type="component" value="Unassembled WGS sequence"/>
</dbReference>
<dbReference type="PANTHER" id="PTHR43818">
    <property type="entry name" value="BCDNA.GH03377"/>
    <property type="match status" value="1"/>
</dbReference>
<evidence type="ECO:0000256" key="2">
    <source>
        <dbReference type="ARBA" id="ARBA00023002"/>
    </source>
</evidence>
<keyword evidence="6" id="KW-1185">Reference proteome</keyword>
<dbReference type="PANTHER" id="PTHR43818:SF11">
    <property type="entry name" value="BCDNA.GH03377"/>
    <property type="match status" value="1"/>
</dbReference>
<organism evidence="5 6">
    <name type="scientific">Dimorphilus gyrociliatus</name>
    <dbReference type="NCBI Taxonomy" id="2664684"/>
    <lineage>
        <taxon>Eukaryota</taxon>
        <taxon>Metazoa</taxon>
        <taxon>Spiralia</taxon>
        <taxon>Lophotrochozoa</taxon>
        <taxon>Annelida</taxon>
        <taxon>Polychaeta</taxon>
        <taxon>Polychaeta incertae sedis</taxon>
        <taxon>Dinophilidae</taxon>
        <taxon>Dimorphilus</taxon>
    </lineage>
</organism>
<gene>
    <name evidence="5" type="ORF">DGYR_LOCUS5693</name>
</gene>
<dbReference type="SUPFAM" id="SSF55347">
    <property type="entry name" value="Glyceraldehyde-3-phosphate dehydrogenase-like, C-terminal domain"/>
    <property type="match status" value="1"/>
</dbReference>
<comment type="caution">
    <text evidence="5">The sequence shown here is derived from an EMBL/GenBank/DDBJ whole genome shotgun (WGS) entry which is preliminary data.</text>
</comment>
<dbReference type="InterPro" id="IPR050463">
    <property type="entry name" value="Gfo/Idh/MocA_oxidrdct_glycsds"/>
</dbReference>
<feature type="domain" description="Gfo/Idh/MocA-like oxidoreductase N-terminal" evidence="3">
    <location>
        <begin position="11"/>
        <end position="121"/>
    </location>
</feature>
<dbReference type="InterPro" id="IPR000683">
    <property type="entry name" value="Gfo/Idh/MocA-like_OxRdtase_N"/>
</dbReference>